<evidence type="ECO:0000256" key="2">
    <source>
        <dbReference type="ARBA" id="ARBA00022797"/>
    </source>
</evidence>
<reference evidence="9 10" key="1">
    <citation type="submission" date="2016-03" db="EMBL/GenBank/DDBJ databases">
        <title>Comparative genomics of human isolates of Fusobacterium necrophorum.</title>
        <authorList>
            <person name="Jensen A."/>
            <person name="Bank S."/>
            <person name="Andersen P.S."/>
            <person name="Kristensen L.H."/>
            <person name="Prag J."/>
        </authorList>
    </citation>
    <scope>NUCLEOTIDE SEQUENCE [LARGE SCALE GENOMIC DNA]</scope>
    <source>
        <strain evidence="9 10">LS_1264</strain>
    </source>
</reference>
<dbReference type="FunFam" id="3.40.50.300:FF:000006">
    <property type="entry name" value="DNA-binding transcriptional regulator NtrC"/>
    <property type="match status" value="1"/>
</dbReference>
<keyword evidence="1" id="KW-0547">Nucleotide-binding</keyword>
<dbReference type="InterPro" id="IPR000014">
    <property type="entry name" value="PAS"/>
</dbReference>
<dbReference type="InterPro" id="IPR009057">
    <property type="entry name" value="Homeodomain-like_sf"/>
</dbReference>
<dbReference type="InterPro" id="IPR027417">
    <property type="entry name" value="P-loop_NTPase"/>
</dbReference>
<dbReference type="PROSITE" id="PS50113">
    <property type="entry name" value="PAC"/>
    <property type="match status" value="1"/>
</dbReference>
<dbReference type="RefSeq" id="WP_062624845.1">
    <property type="nucleotide sequence ID" value="NZ_CAXOUM010000009.1"/>
</dbReference>
<keyword evidence="5" id="KW-0175">Coiled coil</keyword>
<dbReference type="PANTHER" id="PTHR32071">
    <property type="entry name" value="TRANSCRIPTIONAL REGULATORY PROTEIN"/>
    <property type="match status" value="1"/>
</dbReference>
<dbReference type="InterPro" id="IPR035965">
    <property type="entry name" value="PAS-like_dom_sf"/>
</dbReference>
<dbReference type="Gene3D" id="1.10.8.60">
    <property type="match status" value="1"/>
</dbReference>
<dbReference type="GO" id="GO:0003677">
    <property type="term" value="F:DNA binding"/>
    <property type="evidence" value="ECO:0007669"/>
    <property type="project" value="UniProtKB-KW"/>
</dbReference>
<dbReference type="Pfam" id="PF25601">
    <property type="entry name" value="AAA_lid_14"/>
    <property type="match status" value="1"/>
</dbReference>
<evidence type="ECO:0000313" key="9">
    <source>
        <dbReference type="EMBL" id="KYL01145.1"/>
    </source>
</evidence>
<dbReference type="PROSITE" id="PS50045">
    <property type="entry name" value="SIGMA54_INTERACT_4"/>
    <property type="match status" value="1"/>
</dbReference>
<feature type="domain" description="PAS" evidence="7">
    <location>
        <begin position="5"/>
        <end position="56"/>
    </location>
</feature>
<evidence type="ECO:0000256" key="3">
    <source>
        <dbReference type="ARBA" id="ARBA00022840"/>
    </source>
</evidence>
<organism evidence="9 10">
    <name type="scientific">Fusobacterium necrophorum subsp. funduliforme</name>
    <dbReference type="NCBI Taxonomy" id="143387"/>
    <lineage>
        <taxon>Bacteria</taxon>
        <taxon>Fusobacteriati</taxon>
        <taxon>Fusobacteriota</taxon>
        <taxon>Fusobacteriia</taxon>
        <taxon>Fusobacteriales</taxon>
        <taxon>Fusobacteriaceae</taxon>
        <taxon>Fusobacterium</taxon>
    </lineage>
</organism>
<protein>
    <recommendedName>
        <fullName evidence="4">HTH-type transcriptional regulatory protein TyrR</fullName>
    </recommendedName>
</protein>
<dbReference type="InterPro" id="IPR000700">
    <property type="entry name" value="PAS-assoc_C"/>
</dbReference>
<feature type="coiled-coil region" evidence="5">
    <location>
        <begin position="115"/>
        <end position="149"/>
    </location>
</feature>
<dbReference type="Pfam" id="PF18024">
    <property type="entry name" value="HTH_50"/>
    <property type="match status" value="1"/>
</dbReference>
<evidence type="ECO:0000256" key="1">
    <source>
        <dbReference type="ARBA" id="ARBA00022741"/>
    </source>
</evidence>
<dbReference type="GO" id="GO:0005524">
    <property type="term" value="F:ATP binding"/>
    <property type="evidence" value="ECO:0007669"/>
    <property type="project" value="UniProtKB-KW"/>
</dbReference>
<dbReference type="SMART" id="SM00091">
    <property type="entry name" value="PAS"/>
    <property type="match status" value="1"/>
</dbReference>
<dbReference type="InterPro" id="IPR002078">
    <property type="entry name" value="Sigma_54_int"/>
</dbReference>
<dbReference type="CDD" id="cd00130">
    <property type="entry name" value="PAS"/>
    <property type="match status" value="1"/>
</dbReference>
<dbReference type="PROSITE" id="PS00675">
    <property type="entry name" value="SIGMA54_INTERACT_1"/>
    <property type="match status" value="1"/>
</dbReference>
<dbReference type="SUPFAM" id="SSF52540">
    <property type="entry name" value="P-loop containing nucleoside triphosphate hydrolases"/>
    <property type="match status" value="1"/>
</dbReference>
<dbReference type="InterPro" id="IPR013767">
    <property type="entry name" value="PAS_fold"/>
</dbReference>
<dbReference type="AlphaFoldDB" id="A0A162IJK9"/>
<evidence type="ECO:0000256" key="5">
    <source>
        <dbReference type="SAM" id="Coils"/>
    </source>
</evidence>
<dbReference type="CDD" id="cd00009">
    <property type="entry name" value="AAA"/>
    <property type="match status" value="1"/>
</dbReference>
<dbReference type="Gene3D" id="3.40.50.300">
    <property type="entry name" value="P-loop containing nucleotide triphosphate hydrolases"/>
    <property type="match status" value="1"/>
</dbReference>
<dbReference type="GO" id="GO:0006355">
    <property type="term" value="P:regulation of DNA-templated transcription"/>
    <property type="evidence" value="ECO:0007669"/>
    <property type="project" value="InterPro"/>
</dbReference>
<evidence type="ECO:0000313" key="10">
    <source>
        <dbReference type="Proteomes" id="UP000075816"/>
    </source>
</evidence>
<evidence type="ECO:0000256" key="4">
    <source>
        <dbReference type="ARBA" id="ARBA00029500"/>
    </source>
</evidence>
<dbReference type="Pfam" id="PF00989">
    <property type="entry name" value="PAS"/>
    <property type="match status" value="1"/>
</dbReference>
<keyword evidence="3" id="KW-0067">ATP-binding</keyword>
<dbReference type="InterPro" id="IPR058031">
    <property type="entry name" value="AAA_lid_NorR"/>
</dbReference>
<feature type="domain" description="PAC" evidence="8">
    <location>
        <begin position="72"/>
        <end position="124"/>
    </location>
</feature>
<comment type="caution">
    <text evidence="9">The sequence shown here is derived from an EMBL/GenBank/DDBJ whole genome shotgun (WGS) entry which is preliminary data.</text>
</comment>
<name>A0A162IJK9_9FUSO</name>
<keyword evidence="2" id="KW-0058">Aromatic hydrocarbons catabolism</keyword>
<dbReference type="Gene3D" id="1.10.10.60">
    <property type="entry name" value="Homeodomain-like"/>
    <property type="match status" value="1"/>
</dbReference>
<dbReference type="PROSITE" id="PS50112">
    <property type="entry name" value="PAS"/>
    <property type="match status" value="1"/>
</dbReference>
<proteinExistence type="predicted"/>
<dbReference type="InterPro" id="IPR025662">
    <property type="entry name" value="Sigma_54_int_dom_ATP-bd_1"/>
</dbReference>
<dbReference type="NCBIfam" id="TIGR00229">
    <property type="entry name" value="sensory_box"/>
    <property type="match status" value="1"/>
</dbReference>
<dbReference type="KEGG" id="fnf:BSQ88_08670"/>
<gene>
    <name evidence="9" type="ORF">A2J07_07705</name>
</gene>
<dbReference type="Proteomes" id="UP000075816">
    <property type="component" value="Unassembled WGS sequence"/>
</dbReference>
<dbReference type="eggNOG" id="COG3829">
    <property type="taxonomic scope" value="Bacteria"/>
</dbReference>
<evidence type="ECO:0000259" key="7">
    <source>
        <dbReference type="PROSITE" id="PS50112"/>
    </source>
</evidence>
<dbReference type="Pfam" id="PF00158">
    <property type="entry name" value="Sigma54_activat"/>
    <property type="match status" value="1"/>
</dbReference>
<dbReference type="SUPFAM" id="SSF46689">
    <property type="entry name" value="Homeodomain-like"/>
    <property type="match status" value="1"/>
</dbReference>
<dbReference type="PANTHER" id="PTHR32071:SF57">
    <property type="entry name" value="C4-DICARBOXYLATE TRANSPORT TRANSCRIPTIONAL REGULATORY PROTEIN DCTD"/>
    <property type="match status" value="1"/>
</dbReference>
<dbReference type="InterPro" id="IPR003593">
    <property type="entry name" value="AAA+_ATPase"/>
</dbReference>
<feature type="domain" description="Sigma-54 factor interaction" evidence="6">
    <location>
        <begin position="147"/>
        <end position="376"/>
    </location>
</feature>
<accession>A0A162IJK9</accession>
<evidence type="ECO:0000259" key="6">
    <source>
        <dbReference type="PROSITE" id="PS50045"/>
    </source>
</evidence>
<evidence type="ECO:0000259" key="8">
    <source>
        <dbReference type="PROSITE" id="PS50113"/>
    </source>
</evidence>
<dbReference type="EMBL" id="LVEA01000085">
    <property type="protein sequence ID" value="KYL01145.1"/>
    <property type="molecule type" value="Genomic_DNA"/>
</dbReference>
<dbReference type="Gene3D" id="3.30.450.20">
    <property type="entry name" value="PAS domain"/>
    <property type="match status" value="1"/>
</dbReference>
<dbReference type="SUPFAM" id="SSF55785">
    <property type="entry name" value="PYP-like sensor domain (PAS domain)"/>
    <property type="match status" value="1"/>
</dbReference>
<dbReference type="SMART" id="SM00382">
    <property type="entry name" value="AAA"/>
    <property type="match status" value="1"/>
</dbReference>
<sequence>MGEDILNILKKIVESSYDGIYVTDGEGNTLFLNQAYEDITGLSMKELQGKNMEELVKKGFYSESSSLLAIKKRSEASINQKLKSGKEIFVTSTPVFDKQGKIIYVVTNVRDMRELERLEQQFSNVKKLAEKYKSELDFLEKKNGENESSKNREMLNILKLIETTAKFDSSILLEGETGTGKTHLAYIIHEKSLRKEKAFIEVNCGAIPKNLIESELFGYERGAFTGADKNGKMGLFELANHSALFLDEISELSMEMQVKLLKVLETSYVVRVGGNKKIPIDVRIITASNKCIRKLVEEGKFREDLFYRINVVRVHIPPIRDRKEDIIDIVLTFLKQLNKRYGLNKRISKEVFQYFLNYSWPGNIREIKNMIEQLVVISTTEEITEDLLPKEMLHASKEILEEENQVYCQKCMEKYLAMSLKEATNEFQRDVIEKLLIELKSQRKVAERLEVNPSTITRKLQEK</sequence>
<dbReference type="InterPro" id="IPR030828">
    <property type="entry name" value="HTH_TyrR"/>
</dbReference>